<feature type="chain" id="PRO_5015474933" evidence="2">
    <location>
        <begin position="24"/>
        <end position="226"/>
    </location>
</feature>
<evidence type="ECO:0000256" key="2">
    <source>
        <dbReference type="SAM" id="SignalP"/>
    </source>
</evidence>
<comment type="caution">
    <text evidence="3">The sequence shown here is derived from an EMBL/GenBank/DDBJ whole genome shotgun (WGS) entry which is preliminary data.</text>
</comment>
<name>A0A2T4Z703_9BACL</name>
<dbReference type="OrthoDB" id="2691390at2"/>
<keyword evidence="4" id="KW-1185">Reference proteome</keyword>
<dbReference type="Pfam" id="PF09580">
    <property type="entry name" value="Spore_YhcN_YlaJ"/>
    <property type="match status" value="1"/>
</dbReference>
<sequence>MRKRAAFLLFALLWLVTSCTPSARPDDGYDESLNKDGNNEALDFVSDGRRPQGKRFNMIGYSRQSGNELYNATDGGAVPGPDVYIDRTVLARQIAFLTNKLPKVDETAVLVTDDQVLIGVKGKEEKPDENTLYEAKRTALSLTPRYFKINVTGDPEAREQIIRIGSQTGSTRERVKFNQQEMERLIERMDRTPLDLKRGREGEFYSQKGKPMSHKRFTPSAGDLSH</sequence>
<organism evidence="3 4">
    <name type="scientific">Desmospora activa DSM 45169</name>
    <dbReference type="NCBI Taxonomy" id="1121389"/>
    <lineage>
        <taxon>Bacteria</taxon>
        <taxon>Bacillati</taxon>
        <taxon>Bacillota</taxon>
        <taxon>Bacilli</taxon>
        <taxon>Bacillales</taxon>
        <taxon>Thermoactinomycetaceae</taxon>
        <taxon>Desmospora</taxon>
    </lineage>
</organism>
<dbReference type="InterPro" id="IPR019076">
    <property type="entry name" value="Spore_lipoprot_YhcN/YlaJ-like"/>
</dbReference>
<feature type="region of interest" description="Disordered" evidence="1">
    <location>
        <begin position="187"/>
        <end position="226"/>
    </location>
</feature>
<reference evidence="3 4" key="1">
    <citation type="submission" date="2018-04" db="EMBL/GenBank/DDBJ databases">
        <title>Genomic Encyclopedia of Archaeal and Bacterial Type Strains, Phase II (KMG-II): from individual species to whole genera.</title>
        <authorList>
            <person name="Goeker M."/>
        </authorList>
    </citation>
    <scope>NUCLEOTIDE SEQUENCE [LARGE SCALE GENOMIC DNA]</scope>
    <source>
        <strain evidence="3 4">DSM 45169</strain>
    </source>
</reference>
<keyword evidence="2" id="KW-0732">Signal</keyword>
<evidence type="ECO:0000313" key="3">
    <source>
        <dbReference type="EMBL" id="PTM57677.1"/>
    </source>
</evidence>
<feature type="compositionally biased region" description="Basic and acidic residues" evidence="1">
    <location>
        <begin position="187"/>
        <end position="203"/>
    </location>
</feature>
<dbReference type="AlphaFoldDB" id="A0A2T4Z703"/>
<evidence type="ECO:0000256" key="1">
    <source>
        <dbReference type="SAM" id="MobiDB-lite"/>
    </source>
</evidence>
<evidence type="ECO:0000313" key="4">
    <source>
        <dbReference type="Proteomes" id="UP000241639"/>
    </source>
</evidence>
<proteinExistence type="predicted"/>
<dbReference type="PROSITE" id="PS51257">
    <property type="entry name" value="PROKAR_LIPOPROTEIN"/>
    <property type="match status" value="1"/>
</dbReference>
<dbReference type="EMBL" id="PZZP01000001">
    <property type="protein sequence ID" value="PTM57677.1"/>
    <property type="molecule type" value="Genomic_DNA"/>
</dbReference>
<gene>
    <name evidence="3" type="ORF">C8J48_0228</name>
</gene>
<protein>
    <submittedName>
        <fullName evidence="3">Sporulation lipoprotein YhcN/YlaJ</fullName>
    </submittedName>
</protein>
<keyword evidence="3" id="KW-0449">Lipoprotein</keyword>
<feature type="signal peptide" evidence="2">
    <location>
        <begin position="1"/>
        <end position="23"/>
    </location>
</feature>
<accession>A0A2T4Z703</accession>
<dbReference type="Proteomes" id="UP000241639">
    <property type="component" value="Unassembled WGS sequence"/>
</dbReference>
<dbReference type="RefSeq" id="WP_107724558.1">
    <property type="nucleotide sequence ID" value="NZ_PZZP01000001.1"/>
</dbReference>